<keyword evidence="3" id="KW-1185">Reference proteome</keyword>
<dbReference type="PROSITE" id="PS51257">
    <property type="entry name" value="PROKAR_LIPOPROTEIN"/>
    <property type="match status" value="1"/>
</dbReference>
<accession>U2L899</accession>
<dbReference type="Pfam" id="PF14289">
    <property type="entry name" value="DUF4369"/>
    <property type="match status" value="1"/>
</dbReference>
<gene>
    <name evidence="2" type="ORF">HMPREF1218_0580</name>
</gene>
<dbReference type="AlphaFoldDB" id="U2L899"/>
<evidence type="ECO:0000313" key="2">
    <source>
        <dbReference type="EMBL" id="ERK00541.1"/>
    </source>
</evidence>
<dbReference type="PATRIC" id="fig|1081904.3.peg.1622"/>
<reference evidence="2 3" key="1">
    <citation type="submission" date="2013-08" db="EMBL/GenBank/DDBJ databases">
        <authorList>
            <person name="Durkin A.S."/>
            <person name="Haft D.R."/>
            <person name="McCorrison J."/>
            <person name="Torralba M."/>
            <person name="Gillis M."/>
            <person name="Haft D.H."/>
            <person name="Methe B."/>
            <person name="Sutton G."/>
            <person name="Nelson K.E."/>
        </authorList>
    </citation>
    <scope>NUCLEOTIDE SEQUENCE [LARGE SCALE GENOMIC DNA]</scope>
    <source>
        <strain evidence="2 3">F0068</strain>
    </source>
</reference>
<evidence type="ECO:0000313" key="3">
    <source>
        <dbReference type="Proteomes" id="UP000016600"/>
    </source>
</evidence>
<feature type="domain" description="DUF4369" evidence="1">
    <location>
        <begin position="24"/>
        <end position="115"/>
    </location>
</feature>
<name>U2L899_9BACT</name>
<dbReference type="Gene3D" id="3.40.30.10">
    <property type="entry name" value="Glutaredoxin"/>
    <property type="match status" value="1"/>
</dbReference>
<dbReference type="SUPFAM" id="SSF52833">
    <property type="entry name" value="Thioredoxin-like"/>
    <property type="match status" value="1"/>
</dbReference>
<evidence type="ECO:0000259" key="1">
    <source>
        <dbReference type="Pfam" id="PF14289"/>
    </source>
</evidence>
<proteinExistence type="predicted"/>
<sequence length="335" mass="37663">MSRLISFLLLTLVVVSCGIDSDHFKIEGRLLNLNQGEFYVYSTNGGLDGIDTIKVTGGRFAYEIPCEKAATLILVFPNFSEQPVFARPGKSVEIKADASHLKELTVKGTKDNELMNRFRQQIVSASPPEIVKRAAQFIEDHPASVVSVYLVRKYFITSPTPDYKQALTLIELMMKQQTDNGELNRMYLNVKPLAQMSSNSLRLTAFGYAINGQLIDKKPLIAAQVTVISVWASWNYESLDIQRVLKRLQNRSRGRLKIVSICVDASRKDCRDILHQDSISWPTICDGQMLQTPVLKQLGLSSVPDNIVFQRGRIVARSLDAKKLEERVGKMINEN</sequence>
<dbReference type="InterPro" id="IPR036249">
    <property type="entry name" value="Thioredoxin-like_sf"/>
</dbReference>
<dbReference type="Proteomes" id="UP000016600">
    <property type="component" value="Unassembled WGS sequence"/>
</dbReference>
<dbReference type="InterPro" id="IPR025380">
    <property type="entry name" value="DUF4369"/>
</dbReference>
<comment type="caution">
    <text evidence="2">The sequence shown here is derived from an EMBL/GenBank/DDBJ whole genome shotgun (WGS) entry which is preliminary data.</text>
</comment>
<dbReference type="EMBL" id="AWET01000036">
    <property type="protein sequence ID" value="ERK00541.1"/>
    <property type="molecule type" value="Genomic_DNA"/>
</dbReference>
<protein>
    <submittedName>
        <fullName evidence="2">PF14289 domain protein</fullName>
    </submittedName>
</protein>
<dbReference type="RefSeq" id="WP_021584099.1">
    <property type="nucleotide sequence ID" value="NZ_AWET01000036.1"/>
</dbReference>
<organism evidence="2 3">
    <name type="scientific">Hoylesella pleuritidis F0068</name>
    <dbReference type="NCBI Taxonomy" id="1081904"/>
    <lineage>
        <taxon>Bacteria</taxon>
        <taxon>Pseudomonadati</taxon>
        <taxon>Bacteroidota</taxon>
        <taxon>Bacteroidia</taxon>
        <taxon>Bacteroidales</taxon>
        <taxon>Prevotellaceae</taxon>
        <taxon>Hoylesella</taxon>
    </lineage>
</organism>